<dbReference type="Proteomes" id="UP000179797">
    <property type="component" value="Unassembled WGS sequence"/>
</dbReference>
<comment type="caution">
    <text evidence="2">The sequence shown here is derived from an EMBL/GenBank/DDBJ whole genome shotgun (WGS) entry which is preliminary data.</text>
</comment>
<proteinExistence type="predicted"/>
<feature type="transmembrane region" description="Helical" evidence="1">
    <location>
        <begin position="144"/>
        <end position="167"/>
    </location>
</feature>
<organism evidence="2 3">
    <name type="scientific">Flammeovirga pacifica</name>
    <dbReference type="NCBI Taxonomy" id="915059"/>
    <lineage>
        <taxon>Bacteria</taxon>
        <taxon>Pseudomonadati</taxon>
        <taxon>Bacteroidota</taxon>
        <taxon>Cytophagia</taxon>
        <taxon>Cytophagales</taxon>
        <taxon>Flammeovirgaceae</taxon>
        <taxon>Flammeovirga</taxon>
    </lineage>
</organism>
<dbReference type="OrthoDB" id="9808870at2"/>
<feature type="transmembrane region" description="Helical" evidence="1">
    <location>
        <begin position="41"/>
        <end position="59"/>
    </location>
</feature>
<sequence length="197" mass="22173">MSDFWLYLQLGIEHITDIQGHDHILFILALIATFSTKELKYIVWLVTGFTLGHSITLALSTLDLIPFDPALIETLIPITILIVCISNLFNTKDQKNQPHYLHRNIPFKRYFFEATIFGLIHGMGFSNYLKTLLGSQESIWEPLLAFNIGLELGQLAIVALVMLVNAIVMGFTACTQRDWNIFITGGAFISALIILFG</sequence>
<dbReference type="STRING" id="915059.NH26_05895"/>
<keyword evidence="3" id="KW-1185">Reference proteome</keyword>
<dbReference type="EMBL" id="JRYR02000001">
    <property type="protein sequence ID" value="OHX65918.1"/>
    <property type="molecule type" value="Genomic_DNA"/>
</dbReference>
<feature type="transmembrane region" description="Helical" evidence="1">
    <location>
        <begin position="179"/>
        <end position="196"/>
    </location>
</feature>
<evidence type="ECO:0000256" key="1">
    <source>
        <dbReference type="SAM" id="Phobius"/>
    </source>
</evidence>
<evidence type="ECO:0008006" key="4">
    <source>
        <dbReference type="Google" id="ProtNLM"/>
    </source>
</evidence>
<keyword evidence="1" id="KW-1133">Transmembrane helix</keyword>
<keyword evidence="1" id="KW-0472">Membrane</keyword>
<dbReference type="Pfam" id="PF13795">
    <property type="entry name" value="HupE_UreJ_2"/>
    <property type="match status" value="1"/>
</dbReference>
<reference evidence="2 3" key="1">
    <citation type="journal article" date="2012" name="Int. J. Syst. Evol. Microbiol.">
        <title>Flammeovirga pacifica sp. nov., isolated from deep-sea sediment.</title>
        <authorList>
            <person name="Xu H."/>
            <person name="Fu Y."/>
            <person name="Yang N."/>
            <person name="Ding Z."/>
            <person name="Lai Q."/>
            <person name="Zeng R."/>
        </authorList>
    </citation>
    <scope>NUCLEOTIDE SEQUENCE [LARGE SCALE GENOMIC DNA]</scope>
    <source>
        <strain evidence="3">DSM 24597 / LMG 26175 / WPAGA1</strain>
    </source>
</reference>
<feature type="transmembrane region" description="Helical" evidence="1">
    <location>
        <begin position="71"/>
        <end position="89"/>
    </location>
</feature>
<protein>
    <recommendedName>
        <fullName evidence="4">HupE / UreJ protein</fullName>
    </recommendedName>
</protein>
<dbReference type="InterPro" id="IPR032809">
    <property type="entry name" value="Put_HupE_UreJ"/>
</dbReference>
<feature type="transmembrane region" description="Helical" evidence="1">
    <location>
        <begin position="110"/>
        <end position="129"/>
    </location>
</feature>
<accession>A0A1S1YY43</accession>
<gene>
    <name evidence="2" type="ORF">NH26_05895</name>
</gene>
<name>A0A1S1YY43_FLAPC</name>
<keyword evidence="1" id="KW-0812">Transmembrane</keyword>
<dbReference type="AlphaFoldDB" id="A0A1S1YY43"/>
<evidence type="ECO:0000313" key="3">
    <source>
        <dbReference type="Proteomes" id="UP000179797"/>
    </source>
</evidence>
<dbReference type="RefSeq" id="WP_044219057.1">
    <property type="nucleotide sequence ID" value="NZ_JRYR02000001.1"/>
</dbReference>
<evidence type="ECO:0000313" key="2">
    <source>
        <dbReference type="EMBL" id="OHX65918.1"/>
    </source>
</evidence>